<reference evidence="11" key="1">
    <citation type="submission" date="2007-06" db="EMBL/GenBank/DDBJ databases">
        <title>Complete sequence of Methanococcus aeolicus Nankai-3.</title>
        <authorList>
            <consortium name="US DOE Joint Genome Institute"/>
            <person name="Copeland A."/>
            <person name="Lucas S."/>
            <person name="Lapidus A."/>
            <person name="Barry K."/>
            <person name="Glavina del Rio T."/>
            <person name="Dalin E."/>
            <person name="Tice H."/>
            <person name="Pitluck S."/>
            <person name="Chain P."/>
            <person name="Malfatti S."/>
            <person name="Shin M."/>
            <person name="Vergez L."/>
            <person name="Schmutz J."/>
            <person name="Larimer F."/>
            <person name="Land M."/>
            <person name="Hauser L."/>
            <person name="Kyrpides N."/>
            <person name="Lykidis A."/>
            <person name="Sieprawska-Lupa M."/>
            <person name="Whitman W.B."/>
            <person name="Richardson P."/>
        </authorList>
    </citation>
    <scope>NUCLEOTIDE SEQUENCE [LARGE SCALE GENOMIC DNA]</scope>
    <source>
        <strain evidence="11">Nankai-3</strain>
    </source>
</reference>
<feature type="domain" description="Mechanosensitive ion channel MscS C-terminal" evidence="9">
    <location>
        <begin position="254"/>
        <end position="340"/>
    </location>
</feature>
<evidence type="ECO:0000313" key="11">
    <source>
        <dbReference type="EMBL" id="ABR55787.1"/>
    </source>
</evidence>
<evidence type="ECO:0000256" key="3">
    <source>
        <dbReference type="ARBA" id="ARBA00022475"/>
    </source>
</evidence>
<dbReference type="InterPro" id="IPR011014">
    <property type="entry name" value="MscS_channel_TM-2"/>
</dbReference>
<keyword evidence="12" id="KW-1185">Reference proteome</keyword>
<proteinExistence type="inferred from homology"/>
<feature type="domain" description="Mechanosensitive ion channel MscS" evidence="8">
    <location>
        <begin position="181"/>
        <end position="247"/>
    </location>
</feature>
<dbReference type="EMBL" id="CP000743">
    <property type="protein sequence ID" value="ABR55787.1"/>
    <property type="molecule type" value="Genomic_DNA"/>
</dbReference>
<keyword evidence="4 7" id="KW-0812">Transmembrane</keyword>
<dbReference type="Pfam" id="PF21082">
    <property type="entry name" value="MS_channel_3rd"/>
    <property type="match status" value="1"/>
</dbReference>
<dbReference type="SUPFAM" id="SSF82861">
    <property type="entry name" value="Mechanosensitive channel protein MscS (YggB), transmembrane region"/>
    <property type="match status" value="1"/>
</dbReference>
<dbReference type="Gene3D" id="2.30.30.60">
    <property type="match status" value="1"/>
</dbReference>
<dbReference type="InterPro" id="IPR010920">
    <property type="entry name" value="LSM_dom_sf"/>
</dbReference>
<keyword evidence="5 7" id="KW-1133">Transmembrane helix</keyword>
<dbReference type="PANTHER" id="PTHR30566">
    <property type="entry name" value="YNAI-RELATED MECHANOSENSITIVE ION CHANNEL"/>
    <property type="match status" value="1"/>
</dbReference>
<feature type="transmembrane region" description="Helical" evidence="7">
    <location>
        <begin position="140"/>
        <end position="159"/>
    </location>
</feature>
<dbReference type="PANTHER" id="PTHR30566:SF5">
    <property type="entry name" value="MECHANOSENSITIVE ION CHANNEL PROTEIN 1, MITOCHONDRIAL-RELATED"/>
    <property type="match status" value="1"/>
</dbReference>
<dbReference type="InterPro" id="IPR006685">
    <property type="entry name" value="MscS_channel_2nd"/>
</dbReference>
<protein>
    <submittedName>
        <fullName evidence="11">MscS Mechanosensitive ion channel</fullName>
    </submittedName>
</protein>
<sequence length="354" mass="40378">MDLSNITYYGNTTYDIILFILIIFFGIIAGRLFNTIIKRKLKKIVSKTKTKFDDIIFDAIELPASILIFVLFFYFALNTILIPKTIGILLYELIDIMVIIGATWFVLNFTDSFIQHYIIPRVNKTESTFDDHIIVPLRKLLKLIIICLGLLMAIDAAGYNISTLLAGLGIGGLAVALAAQDTVKNFISGVLLIIDKPFKLNQWIEFDGVEGVVEDIGIRSTKIRTFNDSLIIVPNAVVINANIENHSEMKKRRVKTIIGLTYDTPVDKCKLAKEIIHTILEDHRTTLPPYRITFNEFGAHSLNFRLEYFIRNMGFDYYLNAVDDINMRIKEEFEKEGIEMAFPTQTIYLKKGDN</sequence>
<evidence type="ECO:0000313" key="12">
    <source>
        <dbReference type="Proteomes" id="UP000001106"/>
    </source>
</evidence>
<dbReference type="eggNOG" id="arCOG01568">
    <property type="taxonomic scope" value="Archaea"/>
</dbReference>
<organism evidence="11 12">
    <name type="scientific">Methanococcus aeolicus (strain ATCC BAA-1280 / DSM 17508 / OCM 812 / Nankai-3)</name>
    <dbReference type="NCBI Taxonomy" id="419665"/>
    <lineage>
        <taxon>Archaea</taxon>
        <taxon>Methanobacteriati</taxon>
        <taxon>Methanobacteriota</taxon>
        <taxon>Methanomada group</taxon>
        <taxon>Methanococci</taxon>
        <taxon>Methanococcales</taxon>
        <taxon>Methanococcaceae</taxon>
        <taxon>Methanococcus</taxon>
    </lineage>
</organism>
<dbReference type="GO" id="GO:0055085">
    <property type="term" value="P:transmembrane transport"/>
    <property type="evidence" value="ECO:0007669"/>
    <property type="project" value="InterPro"/>
</dbReference>
<feature type="transmembrane region" description="Helical" evidence="7">
    <location>
        <begin position="16"/>
        <end position="34"/>
    </location>
</feature>
<feature type="domain" description="Mechanosensitive ion channel transmembrane helices 2/3" evidence="10">
    <location>
        <begin position="139"/>
        <end position="180"/>
    </location>
</feature>
<dbReference type="InterPro" id="IPR049278">
    <property type="entry name" value="MS_channel_C"/>
</dbReference>
<evidence type="ECO:0000259" key="10">
    <source>
        <dbReference type="Pfam" id="PF21088"/>
    </source>
</evidence>
<evidence type="ECO:0000259" key="8">
    <source>
        <dbReference type="Pfam" id="PF00924"/>
    </source>
</evidence>
<accession>A6UTG5</accession>
<name>A6UTG5_META3</name>
<dbReference type="GO" id="GO:0005886">
    <property type="term" value="C:plasma membrane"/>
    <property type="evidence" value="ECO:0007669"/>
    <property type="project" value="UniProtKB-SubCell"/>
</dbReference>
<keyword evidence="3" id="KW-1003">Cell membrane</keyword>
<dbReference type="Gene3D" id="3.30.70.100">
    <property type="match status" value="1"/>
</dbReference>
<comment type="similarity">
    <text evidence="2">Belongs to the MscS (TC 1.A.23) family.</text>
</comment>
<evidence type="ECO:0000256" key="2">
    <source>
        <dbReference type="ARBA" id="ARBA00008017"/>
    </source>
</evidence>
<feature type="transmembrane region" description="Helical" evidence="7">
    <location>
        <begin position="55"/>
        <end position="76"/>
    </location>
</feature>
<gene>
    <name evidence="11" type="ordered locus">Maeo_0195</name>
</gene>
<evidence type="ECO:0000256" key="4">
    <source>
        <dbReference type="ARBA" id="ARBA00022692"/>
    </source>
</evidence>
<evidence type="ECO:0000256" key="7">
    <source>
        <dbReference type="SAM" id="Phobius"/>
    </source>
</evidence>
<dbReference type="STRING" id="419665.Maeo_0195"/>
<keyword evidence="6 7" id="KW-0472">Membrane</keyword>
<comment type="subcellular location">
    <subcellularLocation>
        <location evidence="1">Cell membrane</location>
        <topology evidence="1">Multi-pass membrane protein</topology>
    </subcellularLocation>
</comment>
<dbReference type="InterPro" id="IPR011066">
    <property type="entry name" value="MscS_channel_C_sf"/>
</dbReference>
<dbReference type="OrthoDB" id="121853at2157"/>
<dbReference type="InterPro" id="IPR049142">
    <property type="entry name" value="MS_channel_1st"/>
</dbReference>
<dbReference type="SUPFAM" id="SSF82689">
    <property type="entry name" value="Mechanosensitive channel protein MscS (YggB), C-terminal domain"/>
    <property type="match status" value="1"/>
</dbReference>
<evidence type="ECO:0000259" key="9">
    <source>
        <dbReference type="Pfam" id="PF21082"/>
    </source>
</evidence>
<dbReference type="Pfam" id="PF00924">
    <property type="entry name" value="MS_channel_2nd"/>
    <property type="match status" value="1"/>
</dbReference>
<dbReference type="KEGG" id="mae:Maeo_0195"/>
<dbReference type="HOGENOM" id="CLU_037945_0_1_2"/>
<evidence type="ECO:0000256" key="6">
    <source>
        <dbReference type="ARBA" id="ARBA00023136"/>
    </source>
</evidence>
<dbReference type="GeneID" id="5327555"/>
<evidence type="ECO:0000256" key="5">
    <source>
        <dbReference type="ARBA" id="ARBA00022989"/>
    </source>
</evidence>
<dbReference type="Pfam" id="PF21088">
    <property type="entry name" value="MS_channel_1st"/>
    <property type="match status" value="1"/>
</dbReference>
<feature type="transmembrane region" description="Helical" evidence="7">
    <location>
        <begin position="88"/>
        <end position="107"/>
    </location>
</feature>
<dbReference type="RefSeq" id="WP_011972919.1">
    <property type="nucleotide sequence ID" value="NC_009635.1"/>
</dbReference>
<dbReference type="Proteomes" id="UP000001106">
    <property type="component" value="Chromosome"/>
</dbReference>
<dbReference type="Gene3D" id="1.10.287.1260">
    <property type="match status" value="1"/>
</dbReference>
<evidence type="ECO:0000256" key="1">
    <source>
        <dbReference type="ARBA" id="ARBA00004651"/>
    </source>
</evidence>
<dbReference type="SUPFAM" id="SSF50182">
    <property type="entry name" value="Sm-like ribonucleoproteins"/>
    <property type="match status" value="1"/>
</dbReference>
<dbReference type="InterPro" id="IPR023408">
    <property type="entry name" value="MscS_beta-dom_sf"/>
</dbReference>
<dbReference type="AlphaFoldDB" id="A6UTG5"/>